<keyword evidence="1" id="KW-0645">Protease</keyword>
<dbReference type="CDD" id="cd00190">
    <property type="entry name" value="Tryp_SPc"/>
    <property type="match status" value="1"/>
</dbReference>
<dbReference type="GO" id="GO:0006508">
    <property type="term" value="P:proteolysis"/>
    <property type="evidence" value="ECO:0007669"/>
    <property type="project" value="UniProtKB-KW"/>
</dbReference>
<evidence type="ECO:0000256" key="7">
    <source>
        <dbReference type="ARBA" id="ARBA00038868"/>
    </source>
</evidence>
<dbReference type="InterPro" id="IPR050127">
    <property type="entry name" value="Serine_Proteases_S1"/>
</dbReference>
<dbReference type="SMART" id="SM00020">
    <property type="entry name" value="Tryp_SPc"/>
    <property type="match status" value="1"/>
</dbReference>
<protein>
    <recommendedName>
        <fullName evidence="7">trypsin</fullName>
        <ecNumber evidence="7">3.4.21.4</ecNumber>
    </recommendedName>
</protein>
<organism evidence="9 10">
    <name type="scientific">Electrophorus voltai</name>
    <dbReference type="NCBI Taxonomy" id="2609070"/>
    <lineage>
        <taxon>Eukaryota</taxon>
        <taxon>Metazoa</taxon>
        <taxon>Chordata</taxon>
        <taxon>Craniata</taxon>
        <taxon>Vertebrata</taxon>
        <taxon>Euteleostomi</taxon>
        <taxon>Actinopterygii</taxon>
        <taxon>Neopterygii</taxon>
        <taxon>Teleostei</taxon>
        <taxon>Ostariophysi</taxon>
        <taxon>Gymnotiformes</taxon>
        <taxon>Gymnotoidei</taxon>
        <taxon>Gymnotidae</taxon>
        <taxon>Electrophorus</taxon>
    </lineage>
</organism>
<reference evidence="9" key="1">
    <citation type="submission" date="2023-03" db="EMBL/GenBank/DDBJ databases">
        <title>Electrophorus voltai genome.</title>
        <authorList>
            <person name="Bian C."/>
        </authorList>
    </citation>
    <scope>NUCLEOTIDE SEQUENCE</scope>
    <source>
        <strain evidence="9">CB-2022</strain>
        <tissue evidence="9">Muscle</tissue>
    </source>
</reference>
<accession>A0AAD8ZJ00</accession>
<evidence type="ECO:0000256" key="2">
    <source>
        <dbReference type="ARBA" id="ARBA00022801"/>
    </source>
</evidence>
<gene>
    <name evidence="9" type="ORF">P4O66_006453</name>
</gene>
<evidence type="ECO:0000259" key="8">
    <source>
        <dbReference type="PROSITE" id="PS50240"/>
    </source>
</evidence>
<evidence type="ECO:0000256" key="4">
    <source>
        <dbReference type="ARBA" id="ARBA00023157"/>
    </source>
</evidence>
<feature type="domain" description="Peptidase S1" evidence="8">
    <location>
        <begin position="1"/>
        <end position="176"/>
    </location>
</feature>
<dbReference type="InterPro" id="IPR043504">
    <property type="entry name" value="Peptidase_S1_PA_chymotrypsin"/>
</dbReference>
<dbReference type="PANTHER" id="PTHR24264:SF67">
    <property type="entry name" value="TRYPSIN-3-LIKE"/>
    <property type="match status" value="1"/>
</dbReference>
<dbReference type="AlphaFoldDB" id="A0AAD8ZJ00"/>
<keyword evidence="3" id="KW-0720">Serine protease</keyword>
<dbReference type="InterPro" id="IPR001254">
    <property type="entry name" value="Trypsin_dom"/>
</dbReference>
<comment type="catalytic activity">
    <reaction evidence="6">
        <text>Preferential cleavage: Arg-|-Xaa, Lys-|-Xaa.</text>
        <dbReference type="EC" id="3.4.21.4"/>
    </reaction>
</comment>
<dbReference type="InterPro" id="IPR009003">
    <property type="entry name" value="Peptidase_S1_PA"/>
</dbReference>
<keyword evidence="10" id="KW-1185">Reference proteome</keyword>
<name>A0AAD8ZJ00_9TELE</name>
<proteinExistence type="inferred from homology"/>
<evidence type="ECO:0000313" key="9">
    <source>
        <dbReference type="EMBL" id="KAK1799927.1"/>
    </source>
</evidence>
<sequence>MMIVAGDHTLGVYEGTEQYSKPHSLVPHPLYNKSTNNADIMFIKLWAPIELSGYTSLVPLAKQNTAVLPGQVSRVSGWGSPRQSRAEIPPALRTLNLRILSTAKCNGSRSFDGNITSNMICAGDGTGGEDARKGSCYSGDSGVPLVCDGRVYGLVSWGNGCGDSGFLGVYTAVSRS</sequence>
<dbReference type="GO" id="GO:0004252">
    <property type="term" value="F:serine-type endopeptidase activity"/>
    <property type="evidence" value="ECO:0007669"/>
    <property type="project" value="UniProtKB-EC"/>
</dbReference>
<dbReference type="GO" id="GO:0005615">
    <property type="term" value="C:extracellular space"/>
    <property type="evidence" value="ECO:0007669"/>
    <property type="project" value="TreeGrafter"/>
</dbReference>
<evidence type="ECO:0000256" key="3">
    <source>
        <dbReference type="ARBA" id="ARBA00022825"/>
    </source>
</evidence>
<dbReference type="FunFam" id="2.40.10.10:FF:000002">
    <property type="entry name" value="Transmembrane protease serine"/>
    <property type="match status" value="1"/>
</dbReference>
<dbReference type="PANTHER" id="PTHR24264">
    <property type="entry name" value="TRYPSIN-RELATED"/>
    <property type="match status" value="1"/>
</dbReference>
<dbReference type="Proteomes" id="UP001239994">
    <property type="component" value="Unassembled WGS sequence"/>
</dbReference>
<comment type="caution">
    <text evidence="9">The sequence shown here is derived from an EMBL/GenBank/DDBJ whole genome shotgun (WGS) entry which is preliminary data.</text>
</comment>
<dbReference type="SUPFAM" id="SSF50494">
    <property type="entry name" value="Trypsin-like serine proteases"/>
    <property type="match status" value="1"/>
</dbReference>
<dbReference type="EC" id="3.4.21.4" evidence="7"/>
<dbReference type="Gene3D" id="2.40.10.10">
    <property type="entry name" value="Trypsin-like serine proteases"/>
    <property type="match status" value="2"/>
</dbReference>
<dbReference type="PROSITE" id="PS50240">
    <property type="entry name" value="TRYPSIN_DOM"/>
    <property type="match status" value="1"/>
</dbReference>
<evidence type="ECO:0000256" key="5">
    <source>
        <dbReference type="ARBA" id="ARBA00024195"/>
    </source>
</evidence>
<evidence type="ECO:0000256" key="1">
    <source>
        <dbReference type="ARBA" id="ARBA00022670"/>
    </source>
</evidence>
<keyword evidence="2" id="KW-0378">Hydrolase</keyword>
<dbReference type="Pfam" id="PF00089">
    <property type="entry name" value="Trypsin"/>
    <property type="match status" value="1"/>
</dbReference>
<feature type="non-terminal residue" evidence="9">
    <location>
        <position position="176"/>
    </location>
</feature>
<dbReference type="EMBL" id="JAROKS010000011">
    <property type="protein sequence ID" value="KAK1799927.1"/>
    <property type="molecule type" value="Genomic_DNA"/>
</dbReference>
<comment type="similarity">
    <text evidence="5">Belongs to the peptidase S1 family. CLIP subfamily.</text>
</comment>
<keyword evidence="4" id="KW-1015">Disulfide bond</keyword>
<evidence type="ECO:0000313" key="10">
    <source>
        <dbReference type="Proteomes" id="UP001239994"/>
    </source>
</evidence>
<evidence type="ECO:0000256" key="6">
    <source>
        <dbReference type="ARBA" id="ARBA00036320"/>
    </source>
</evidence>